<dbReference type="PRINTS" id="PR00463">
    <property type="entry name" value="EP450I"/>
</dbReference>
<dbReference type="PROSITE" id="PS00086">
    <property type="entry name" value="CYTOCHROME_P450"/>
    <property type="match status" value="1"/>
</dbReference>
<dbReference type="PRINTS" id="PR00385">
    <property type="entry name" value="P450"/>
</dbReference>
<evidence type="ECO:0000256" key="1">
    <source>
        <dbReference type="ARBA" id="ARBA00010617"/>
    </source>
</evidence>
<dbReference type="InterPro" id="IPR002401">
    <property type="entry name" value="Cyt_P450_E_grp-I"/>
</dbReference>
<dbReference type="CDD" id="cd11049">
    <property type="entry name" value="CYP170A1-like"/>
    <property type="match status" value="1"/>
</dbReference>
<organism evidence="8 9">
    <name type="scientific">Rugosimonospora acidiphila</name>
    <dbReference type="NCBI Taxonomy" id="556531"/>
    <lineage>
        <taxon>Bacteria</taxon>
        <taxon>Bacillati</taxon>
        <taxon>Actinomycetota</taxon>
        <taxon>Actinomycetes</taxon>
        <taxon>Micromonosporales</taxon>
        <taxon>Micromonosporaceae</taxon>
        <taxon>Rugosimonospora</taxon>
    </lineage>
</organism>
<evidence type="ECO:0000256" key="7">
    <source>
        <dbReference type="RuleBase" id="RU000461"/>
    </source>
</evidence>
<evidence type="ECO:0000256" key="3">
    <source>
        <dbReference type="ARBA" id="ARBA00022723"/>
    </source>
</evidence>
<dbReference type="InterPro" id="IPR036396">
    <property type="entry name" value="Cyt_P450_sf"/>
</dbReference>
<dbReference type="Proteomes" id="UP001501570">
    <property type="component" value="Unassembled WGS sequence"/>
</dbReference>
<keyword evidence="4 7" id="KW-0560">Oxidoreductase</keyword>
<keyword evidence="6 7" id="KW-0503">Monooxygenase</keyword>
<sequence length="448" mass="49038">MEIATKPLTAPGALPVFGHVLPLLRDPLAFLASLPASGDLARIRIGPFSAVVVCDPELTRQVLRDDASFDKGGPLFDRAREIAGGGVATCPHGQHRRQRSLVQPAFHHDRIPGYAQTMTAQIAAVAGSWRDGQVLDIPAETLKITMGAGVETMFSGELPPTALRETLDDLATVFAGMYRRAIMPPAFNRLPTPANRRYHQARTRLRHTIDALIAERRAHPADRGDLLSALLTARDVDGDGGGLAEAEISDQVITFFLGGPESTANALAWALHLVAQHPHVEERLYAELDSVLAGALPTLDHLPRLALTGRIITETLRLYPPLWMLTRVTTAPVQLGDHRLPANTTLVYSPYLLHHRGDLFEDPERFDPERWDGDHRPSRRGAFIPFGSGPRRCVGDQFGITMATLSLAAITARWRLQSLPSHPPRPTAALTLRPRGLQMRATVRATHT</sequence>
<evidence type="ECO:0000256" key="4">
    <source>
        <dbReference type="ARBA" id="ARBA00023002"/>
    </source>
</evidence>
<dbReference type="PANTHER" id="PTHR24291">
    <property type="entry name" value="CYTOCHROME P450 FAMILY 4"/>
    <property type="match status" value="1"/>
</dbReference>
<dbReference type="Gene3D" id="1.10.630.10">
    <property type="entry name" value="Cytochrome P450"/>
    <property type="match status" value="1"/>
</dbReference>
<reference evidence="9" key="1">
    <citation type="journal article" date="2019" name="Int. J. Syst. Evol. Microbiol.">
        <title>The Global Catalogue of Microorganisms (GCM) 10K type strain sequencing project: providing services to taxonomists for standard genome sequencing and annotation.</title>
        <authorList>
            <consortium name="The Broad Institute Genomics Platform"/>
            <consortium name="The Broad Institute Genome Sequencing Center for Infectious Disease"/>
            <person name="Wu L."/>
            <person name="Ma J."/>
        </authorList>
    </citation>
    <scope>NUCLEOTIDE SEQUENCE [LARGE SCALE GENOMIC DNA]</scope>
    <source>
        <strain evidence="9">JCM 18304</strain>
    </source>
</reference>
<evidence type="ECO:0000256" key="5">
    <source>
        <dbReference type="ARBA" id="ARBA00023004"/>
    </source>
</evidence>
<evidence type="ECO:0000313" key="8">
    <source>
        <dbReference type="EMBL" id="GAA5188727.1"/>
    </source>
</evidence>
<accession>A0ABP9RXA8</accession>
<dbReference type="PANTHER" id="PTHR24291:SF50">
    <property type="entry name" value="BIFUNCTIONAL ALBAFLAVENONE MONOOXYGENASE_TERPENE SYNTHASE"/>
    <property type="match status" value="1"/>
</dbReference>
<dbReference type="InterPro" id="IPR050196">
    <property type="entry name" value="Cytochrome_P450_Monoox"/>
</dbReference>
<dbReference type="Pfam" id="PF00067">
    <property type="entry name" value="p450"/>
    <property type="match status" value="1"/>
</dbReference>
<dbReference type="SUPFAM" id="SSF48264">
    <property type="entry name" value="Cytochrome P450"/>
    <property type="match status" value="1"/>
</dbReference>
<keyword evidence="5 7" id="KW-0408">Iron</keyword>
<evidence type="ECO:0000313" key="9">
    <source>
        <dbReference type="Proteomes" id="UP001501570"/>
    </source>
</evidence>
<dbReference type="InterPro" id="IPR017972">
    <property type="entry name" value="Cyt_P450_CS"/>
</dbReference>
<keyword evidence="2 7" id="KW-0349">Heme</keyword>
<comment type="similarity">
    <text evidence="1 7">Belongs to the cytochrome P450 family.</text>
</comment>
<dbReference type="InterPro" id="IPR001128">
    <property type="entry name" value="Cyt_P450"/>
</dbReference>
<protein>
    <submittedName>
        <fullName evidence="8">Cytochrome P450</fullName>
    </submittedName>
</protein>
<evidence type="ECO:0000256" key="2">
    <source>
        <dbReference type="ARBA" id="ARBA00022617"/>
    </source>
</evidence>
<evidence type="ECO:0000256" key="6">
    <source>
        <dbReference type="ARBA" id="ARBA00023033"/>
    </source>
</evidence>
<gene>
    <name evidence="8" type="ORF">GCM10023322_40040</name>
</gene>
<name>A0ABP9RXA8_9ACTN</name>
<proteinExistence type="inferred from homology"/>
<keyword evidence="3 7" id="KW-0479">Metal-binding</keyword>
<dbReference type="EMBL" id="BAABJQ010000011">
    <property type="protein sequence ID" value="GAA5188727.1"/>
    <property type="molecule type" value="Genomic_DNA"/>
</dbReference>
<comment type="caution">
    <text evidence="8">The sequence shown here is derived from an EMBL/GenBank/DDBJ whole genome shotgun (WGS) entry which is preliminary data.</text>
</comment>
<keyword evidence="9" id="KW-1185">Reference proteome</keyword>